<name>A0A8S1UHQ8_PAROT</name>
<proteinExistence type="predicted"/>
<dbReference type="Pfam" id="PF00400">
    <property type="entry name" value="WD40"/>
    <property type="match status" value="1"/>
</dbReference>
<dbReference type="GO" id="GO:0097361">
    <property type="term" value="C:cytosolic [4Fe-4S] assembly targeting complex"/>
    <property type="evidence" value="ECO:0007669"/>
    <property type="project" value="TreeGrafter"/>
</dbReference>
<protein>
    <submittedName>
        <fullName evidence="1">Uncharacterized protein</fullName>
    </submittedName>
</protein>
<evidence type="ECO:0000313" key="2">
    <source>
        <dbReference type="Proteomes" id="UP000683925"/>
    </source>
</evidence>
<reference evidence="1" key="1">
    <citation type="submission" date="2021-01" db="EMBL/GenBank/DDBJ databases">
        <authorList>
            <consortium name="Genoscope - CEA"/>
            <person name="William W."/>
        </authorList>
    </citation>
    <scope>NUCLEOTIDE SEQUENCE</scope>
</reference>
<dbReference type="PANTHER" id="PTHR19920">
    <property type="entry name" value="WD40 PROTEIN CIAO1"/>
    <property type="match status" value="1"/>
</dbReference>
<dbReference type="GO" id="GO:0016226">
    <property type="term" value="P:iron-sulfur cluster assembly"/>
    <property type="evidence" value="ECO:0007669"/>
    <property type="project" value="TreeGrafter"/>
</dbReference>
<dbReference type="EMBL" id="CAJJDP010000044">
    <property type="protein sequence ID" value="CAD8163737.1"/>
    <property type="molecule type" value="Genomic_DNA"/>
</dbReference>
<dbReference type="InterPro" id="IPR001680">
    <property type="entry name" value="WD40_rpt"/>
</dbReference>
<dbReference type="OrthoDB" id="674604at2759"/>
<sequence length="402" mass="46885">MHTISELNLRIEYQRKVNECIENIQLAVELSFNKIDAQLDQILNNESKPIIISQLQCDLSKVNQNCVFKLKNDNYSKEINQEVTSLIKNNIQHQIQQLTNSQTIQQSLTLSSTQSNLQPFIYQLIPQNSIQQHQNCRAIAINKDCSILIASCEKQIKVFEFKSGIEHNYIASTLNFMNKSDQFISEIDQLLYGQKIKIIHGFANRKSMDINTVSFACDQTIKLWQKQNEWLYSQTITDHNSYVAGLSFNEQQNKLISCGGDQFILVIEQSQLNKQWIVIQTIKVDQYGYRLCFNDDNTFTFQPYNQDQLHIFEMVTKHISVKGGSDYLFFPQQYIKSKCMVVNKNAQNVNLIRKKINGEFITEQSIEFGTFDIYGCMSDDGQYLITWDDKSKEYQIREYHEE</sequence>
<accession>A0A8S1UHQ8</accession>
<evidence type="ECO:0000313" key="1">
    <source>
        <dbReference type="EMBL" id="CAD8163737.1"/>
    </source>
</evidence>
<keyword evidence="2" id="KW-1185">Reference proteome</keyword>
<dbReference type="OMA" id="IREYHEE"/>
<gene>
    <name evidence="1" type="ORF">POCTA_138.1.T0440001</name>
</gene>
<comment type="caution">
    <text evidence="1">The sequence shown here is derived from an EMBL/GenBank/DDBJ whole genome shotgun (WGS) entry which is preliminary data.</text>
</comment>
<dbReference type="SMART" id="SM00320">
    <property type="entry name" value="WD40"/>
    <property type="match status" value="2"/>
</dbReference>
<dbReference type="PANTHER" id="PTHR19920:SF0">
    <property type="entry name" value="CYTOSOLIC IRON-SULFUR PROTEIN ASSEMBLY PROTEIN CIAO1-RELATED"/>
    <property type="match status" value="1"/>
</dbReference>
<dbReference type="AlphaFoldDB" id="A0A8S1UHQ8"/>
<organism evidence="1 2">
    <name type="scientific">Paramecium octaurelia</name>
    <dbReference type="NCBI Taxonomy" id="43137"/>
    <lineage>
        <taxon>Eukaryota</taxon>
        <taxon>Sar</taxon>
        <taxon>Alveolata</taxon>
        <taxon>Ciliophora</taxon>
        <taxon>Intramacronucleata</taxon>
        <taxon>Oligohymenophorea</taxon>
        <taxon>Peniculida</taxon>
        <taxon>Parameciidae</taxon>
        <taxon>Paramecium</taxon>
    </lineage>
</organism>
<dbReference type="Proteomes" id="UP000683925">
    <property type="component" value="Unassembled WGS sequence"/>
</dbReference>